<dbReference type="InterPro" id="IPR004291">
    <property type="entry name" value="Transposase_IS66_central"/>
</dbReference>
<reference evidence="2" key="1">
    <citation type="submission" date="2020-10" db="EMBL/GenBank/DDBJ databases">
        <authorList>
            <person name="Castelo-Branco R."/>
            <person name="Eusebio N."/>
            <person name="Adriana R."/>
            <person name="Vieira A."/>
            <person name="Brugerolle De Fraissinette N."/>
            <person name="Rezende De Castro R."/>
            <person name="Schneider M.P."/>
            <person name="Vasconcelos V."/>
            <person name="Leao P.N."/>
        </authorList>
    </citation>
    <scope>NUCLEOTIDE SEQUENCE</scope>
    <source>
        <strain evidence="2">LEGE 11467</strain>
    </source>
</reference>
<sequence>MEVRQLGQWLLDEVRELIHARTSGESQELLENARRRLQQVALMARASEHPKLKALAKEILGDWDAVVAFVENPQLPVTNNHAERALRHAVIARRIGYGTRTEEGTRAYEALLSVMETCRLRGLNPWTYLSEVIAKRRKGMSAPLIPQTRSIATSSPI</sequence>
<keyword evidence="3" id="KW-1185">Reference proteome</keyword>
<dbReference type="Proteomes" id="UP000621799">
    <property type="component" value="Unassembled WGS sequence"/>
</dbReference>
<dbReference type="EMBL" id="JADEXN010000058">
    <property type="protein sequence ID" value="MBE9040127.1"/>
    <property type="molecule type" value="Genomic_DNA"/>
</dbReference>
<proteinExistence type="predicted"/>
<evidence type="ECO:0000259" key="1">
    <source>
        <dbReference type="Pfam" id="PF03050"/>
    </source>
</evidence>
<protein>
    <submittedName>
        <fullName evidence="2">Transposase</fullName>
    </submittedName>
</protein>
<name>A0A928VWP6_9CYAN</name>
<dbReference type="Pfam" id="PF03050">
    <property type="entry name" value="DDE_Tnp_IS66"/>
    <property type="match status" value="1"/>
</dbReference>
<dbReference type="AlphaFoldDB" id="A0A928VWP6"/>
<evidence type="ECO:0000313" key="3">
    <source>
        <dbReference type="Proteomes" id="UP000621799"/>
    </source>
</evidence>
<gene>
    <name evidence="2" type="ORF">IQ235_04880</name>
</gene>
<comment type="caution">
    <text evidence="2">The sequence shown here is derived from an EMBL/GenBank/DDBJ whole genome shotgun (WGS) entry which is preliminary data.</text>
</comment>
<dbReference type="InterPro" id="IPR052344">
    <property type="entry name" value="Transposase-related"/>
</dbReference>
<accession>A0A928VWP6</accession>
<evidence type="ECO:0000313" key="2">
    <source>
        <dbReference type="EMBL" id="MBE9040127.1"/>
    </source>
</evidence>
<dbReference type="PANTHER" id="PTHR33678">
    <property type="entry name" value="BLL1576 PROTEIN"/>
    <property type="match status" value="1"/>
</dbReference>
<organism evidence="2 3">
    <name type="scientific">Zarconia navalis LEGE 11467</name>
    <dbReference type="NCBI Taxonomy" id="1828826"/>
    <lineage>
        <taxon>Bacteria</taxon>
        <taxon>Bacillati</taxon>
        <taxon>Cyanobacteriota</taxon>
        <taxon>Cyanophyceae</taxon>
        <taxon>Oscillatoriophycideae</taxon>
        <taxon>Oscillatoriales</taxon>
        <taxon>Oscillatoriales incertae sedis</taxon>
        <taxon>Zarconia</taxon>
        <taxon>Zarconia navalis</taxon>
    </lineage>
</organism>
<feature type="domain" description="Transposase IS66 central" evidence="1">
    <location>
        <begin position="22"/>
        <end position="106"/>
    </location>
</feature>
<dbReference type="PANTHER" id="PTHR33678:SF1">
    <property type="entry name" value="BLL1576 PROTEIN"/>
    <property type="match status" value="1"/>
</dbReference>
<dbReference type="RefSeq" id="WP_264320383.1">
    <property type="nucleotide sequence ID" value="NZ_JADEXN010000058.1"/>
</dbReference>